<protein>
    <submittedName>
        <fullName evidence="2">Phasin family protein</fullName>
    </submittedName>
</protein>
<accession>A0ABU2ZSJ7</accession>
<evidence type="ECO:0000313" key="2">
    <source>
        <dbReference type="EMBL" id="MDT0595607.1"/>
    </source>
</evidence>
<evidence type="ECO:0000313" key="3">
    <source>
        <dbReference type="Proteomes" id="UP001253545"/>
    </source>
</evidence>
<dbReference type="InterPro" id="IPR018968">
    <property type="entry name" value="Phasin"/>
</dbReference>
<dbReference type="RefSeq" id="WP_311369128.1">
    <property type="nucleotide sequence ID" value="NZ_JAVRHX010000003.1"/>
</dbReference>
<reference evidence="2 3" key="1">
    <citation type="submission" date="2023-09" db="EMBL/GenBank/DDBJ databases">
        <authorList>
            <person name="Rey-Velasco X."/>
        </authorList>
    </citation>
    <scope>NUCLEOTIDE SEQUENCE [LARGE SCALE GENOMIC DNA]</scope>
    <source>
        <strain evidence="2 3">P117</strain>
    </source>
</reference>
<dbReference type="Pfam" id="PF09361">
    <property type="entry name" value="Phasin_2"/>
    <property type="match status" value="1"/>
</dbReference>
<proteinExistence type="predicted"/>
<organism evidence="2 3">
    <name type="scientific">Glaciecola petra</name>
    <dbReference type="NCBI Taxonomy" id="3075602"/>
    <lineage>
        <taxon>Bacteria</taxon>
        <taxon>Pseudomonadati</taxon>
        <taxon>Pseudomonadota</taxon>
        <taxon>Gammaproteobacteria</taxon>
        <taxon>Alteromonadales</taxon>
        <taxon>Alteromonadaceae</taxon>
        <taxon>Glaciecola</taxon>
    </lineage>
</organism>
<name>A0ABU2ZSJ7_9ALTE</name>
<evidence type="ECO:0000259" key="1">
    <source>
        <dbReference type="Pfam" id="PF09361"/>
    </source>
</evidence>
<feature type="domain" description="Phasin" evidence="1">
    <location>
        <begin position="3"/>
        <end position="99"/>
    </location>
</feature>
<dbReference type="Proteomes" id="UP001253545">
    <property type="component" value="Unassembled WGS sequence"/>
</dbReference>
<gene>
    <name evidence="2" type="ORF">RM552_12185</name>
</gene>
<sequence length="114" mass="12315">MFDQINEQFKESLKPVTELATLNMTTLQSLAEKQNALFTSLLAGGASFAETASQQKDVMSLAEAQKAYLETLQETITESAKETYTLVSGAQQKAGAMMKDISEEVTSKLTAAAK</sequence>
<dbReference type="EMBL" id="JAVRHX010000003">
    <property type="protein sequence ID" value="MDT0595607.1"/>
    <property type="molecule type" value="Genomic_DNA"/>
</dbReference>
<comment type="caution">
    <text evidence="2">The sequence shown here is derived from an EMBL/GenBank/DDBJ whole genome shotgun (WGS) entry which is preliminary data.</text>
</comment>
<keyword evidence="3" id="KW-1185">Reference proteome</keyword>